<evidence type="ECO:0000259" key="2">
    <source>
        <dbReference type="Pfam" id="PF12697"/>
    </source>
</evidence>
<feature type="domain" description="AB hydrolase-1" evidence="2">
    <location>
        <begin position="13"/>
        <end position="233"/>
    </location>
</feature>
<evidence type="ECO:0000313" key="3">
    <source>
        <dbReference type="EMBL" id="GAA0939458.1"/>
    </source>
</evidence>
<dbReference type="PRINTS" id="PR00111">
    <property type="entry name" value="ABHYDROLASE"/>
</dbReference>
<dbReference type="Pfam" id="PF12697">
    <property type="entry name" value="Abhydrolase_6"/>
    <property type="match status" value="1"/>
</dbReference>
<dbReference type="Gene3D" id="3.40.50.1820">
    <property type="entry name" value="alpha/beta hydrolase"/>
    <property type="match status" value="1"/>
</dbReference>
<dbReference type="InterPro" id="IPR029058">
    <property type="entry name" value="AB_hydrolase_fold"/>
</dbReference>
<evidence type="ECO:0000313" key="4">
    <source>
        <dbReference type="Proteomes" id="UP001500542"/>
    </source>
</evidence>
<dbReference type="SUPFAM" id="SSF53474">
    <property type="entry name" value="alpha/beta-Hydrolases"/>
    <property type="match status" value="1"/>
</dbReference>
<keyword evidence="1 3" id="KW-0378">Hydrolase</keyword>
<protein>
    <submittedName>
        <fullName evidence="3">Alpha/beta hydrolase</fullName>
    </submittedName>
</protein>
<dbReference type="GO" id="GO:0016787">
    <property type="term" value="F:hydrolase activity"/>
    <property type="evidence" value="ECO:0007669"/>
    <property type="project" value="UniProtKB-KW"/>
</dbReference>
<proteinExistence type="predicted"/>
<accession>A0ABN1QA08</accession>
<evidence type="ECO:0000256" key="1">
    <source>
        <dbReference type="ARBA" id="ARBA00022801"/>
    </source>
</evidence>
<reference evidence="3 4" key="1">
    <citation type="journal article" date="2019" name="Int. J. Syst. Evol. Microbiol.">
        <title>The Global Catalogue of Microorganisms (GCM) 10K type strain sequencing project: providing services to taxonomists for standard genome sequencing and annotation.</title>
        <authorList>
            <consortium name="The Broad Institute Genomics Platform"/>
            <consortium name="The Broad Institute Genome Sequencing Center for Infectious Disease"/>
            <person name="Wu L."/>
            <person name="Ma J."/>
        </authorList>
    </citation>
    <scope>NUCLEOTIDE SEQUENCE [LARGE SCALE GENOMIC DNA]</scope>
    <source>
        <strain evidence="3 4">JCM 10977</strain>
    </source>
</reference>
<dbReference type="InterPro" id="IPR000073">
    <property type="entry name" value="AB_hydrolase_1"/>
</dbReference>
<dbReference type="EMBL" id="BAAAHK010000007">
    <property type="protein sequence ID" value="GAA0939458.1"/>
    <property type="molecule type" value="Genomic_DNA"/>
</dbReference>
<dbReference type="Proteomes" id="UP001500542">
    <property type="component" value="Unassembled WGS sequence"/>
</dbReference>
<name>A0ABN1QA08_9ACTN</name>
<organism evidence="3 4">
    <name type="scientific">Kribbella koreensis</name>
    <dbReference type="NCBI Taxonomy" id="57909"/>
    <lineage>
        <taxon>Bacteria</taxon>
        <taxon>Bacillati</taxon>
        <taxon>Actinomycetota</taxon>
        <taxon>Actinomycetes</taxon>
        <taxon>Propionibacteriales</taxon>
        <taxon>Kribbellaceae</taxon>
        <taxon>Kribbella</taxon>
    </lineage>
</organism>
<comment type="caution">
    <text evidence="3">The sequence shown here is derived from an EMBL/GenBank/DDBJ whole genome shotgun (WGS) entry which is preliminary data.</text>
</comment>
<gene>
    <name evidence="3" type="ORF">GCM10009554_29230</name>
</gene>
<dbReference type="InterPro" id="IPR050266">
    <property type="entry name" value="AB_hydrolase_sf"/>
</dbReference>
<dbReference type="PANTHER" id="PTHR43798">
    <property type="entry name" value="MONOACYLGLYCEROL LIPASE"/>
    <property type="match status" value="1"/>
</dbReference>
<keyword evidence="4" id="KW-1185">Reference proteome</keyword>
<dbReference type="RefSeq" id="WP_343969020.1">
    <property type="nucleotide sequence ID" value="NZ_BAAAHK010000007.1"/>
</dbReference>
<sequence>MTSFTALGTGPNVLLLHGGGGPQTVAGFAELLSADHHVVTPTHPGFGGTARPTGLTTIAGLAAVYAELLDELELDEVTVVGNSIGGWIAAELALLRPDRLKAVVLVDAVGIEVDGHPVADFFALDFPTIARLSYFAPEKFQIDPEALPPAAREVLAGNRATLAVYATEMTDPTLRGRLAGVKVPTHVIWGDCDRIVDPEYGRALAEAIPGATFDVLENTGHLPQLESPELLASAVRRVAGDRGRDA</sequence>
<dbReference type="PANTHER" id="PTHR43798:SF31">
    <property type="entry name" value="AB HYDROLASE SUPERFAMILY PROTEIN YCLE"/>
    <property type="match status" value="1"/>
</dbReference>